<dbReference type="SUPFAM" id="SSF51735">
    <property type="entry name" value="NAD(P)-binding Rossmann-fold domains"/>
    <property type="match status" value="1"/>
</dbReference>
<keyword evidence="2" id="KW-0560">Oxidoreductase</keyword>
<organism evidence="3 4">
    <name type="scientific">Favolaschia claudopus</name>
    <dbReference type="NCBI Taxonomy" id="2862362"/>
    <lineage>
        <taxon>Eukaryota</taxon>
        <taxon>Fungi</taxon>
        <taxon>Dikarya</taxon>
        <taxon>Basidiomycota</taxon>
        <taxon>Agaricomycotina</taxon>
        <taxon>Agaricomycetes</taxon>
        <taxon>Agaricomycetidae</taxon>
        <taxon>Agaricales</taxon>
        <taxon>Marasmiineae</taxon>
        <taxon>Mycenaceae</taxon>
        <taxon>Favolaschia</taxon>
    </lineage>
</organism>
<dbReference type="Gene3D" id="3.40.50.720">
    <property type="entry name" value="NAD(P)-binding Rossmann-like Domain"/>
    <property type="match status" value="1"/>
</dbReference>
<accession>A0AAW0EER7</accession>
<evidence type="ECO:0000256" key="2">
    <source>
        <dbReference type="ARBA" id="ARBA00023002"/>
    </source>
</evidence>
<dbReference type="Proteomes" id="UP001362999">
    <property type="component" value="Unassembled WGS sequence"/>
</dbReference>
<evidence type="ECO:0000313" key="3">
    <source>
        <dbReference type="EMBL" id="KAK7063363.1"/>
    </source>
</evidence>
<dbReference type="EMBL" id="JAWWNJ010000001">
    <property type="protein sequence ID" value="KAK7063363.1"/>
    <property type="molecule type" value="Genomic_DNA"/>
</dbReference>
<gene>
    <name evidence="3" type="ORF">R3P38DRAFT_3164369</name>
</gene>
<dbReference type="AlphaFoldDB" id="A0AAW0EER7"/>
<proteinExistence type="inferred from homology"/>
<evidence type="ECO:0000256" key="1">
    <source>
        <dbReference type="ARBA" id="ARBA00006484"/>
    </source>
</evidence>
<protein>
    <submittedName>
        <fullName evidence="3">Short-chain dehydrogenase/reductase family protein</fullName>
    </submittedName>
</protein>
<dbReference type="InterPro" id="IPR002347">
    <property type="entry name" value="SDR_fam"/>
</dbReference>
<dbReference type="Pfam" id="PF00106">
    <property type="entry name" value="adh_short"/>
    <property type="match status" value="1"/>
</dbReference>
<dbReference type="PANTHER" id="PTHR24320:SF283">
    <property type="entry name" value="RETINOL DEHYDROGENASE 11"/>
    <property type="match status" value="1"/>
</dbReference>
<dbReference type="GO" id="GO:0016491">
    <property type="term" value="F:oxidoreductase activity"/>
    <property type="evidence" value="ECO:0007669"/>
    <property type="project" value="UniProtKB-KW"/>
</dbReference>
<evidence type="ECO:0000313" key="4">
    <source>
        <dbReference type="Proteomes" id="UP001362999"/>
    </source>
</evidence>
<dbReference type="PANTHER" id="PTHR24320">
    <property type="entry name" value="RETINOL DEHYDROGENASE"/>
    <property type="match status" value="1"/>
</dbReference>
<keyword evidence="4" id="KW-1185">Reference proteome</keyword>
<sequence length="329" mass="34953">MSSLPEFAFATTADEVATALAAEIKGKNVLITGTSIGGIGFETARVLAKYASLVIITGHNAERLKLSEEAIKKETPTANIRTLLLDLSSLESIRTAAAELNDLEALHVLIHNAAAPIGPFKLTKDNLESQSATDHIGPFLLTRLLSPKLLSSSSASNKPRVVWVSSSAHASVPAFDVNQVVGVGKDAVTEGTYEPMKVYSNVKAANVLMAVEVSRRSGGRVNGYSLCPGMVYTNMHQKEESLATLQTLGILGADGKPSTEKFDFWKTIPQGAATTVVAAFDPRLNDQPGAYLSNAAIANDSRAAHSADAANAERLWTQTEEILGEKFAF</sequence>
<reference evidence="3 4" key="1">
    <citation type="journal article" date="2024" name="J Genomics">
        <title>Draft genome sequencing and assembly of Favolaschia claudopus CIRM-BRFM 2984 isolated from oak limbs.</title>
        <authorList>
            <person name="Navarro D."/>
            <person name="Drula E."/>
            <person name="Chaduli D."/>
            <person name="Cazenave R."/>
            <person name="Ahrendt S."/>
            <person name="Wang J."/>
            <person name="Lipzen A."/>
            <person name="Daum C."/>
            <person name="Barry K."/>
            <person name="Grigoriev I.V."/>
            <person name="Favel A."/>
            <person name="Rosso M.N."/>
            <person name="Martin F."/>
        </authorList>
    </citation>
    <scope>NUCLEOTIDE SEQUENCE [LARGE SCALE GENOMIC DNA]</scope>
    <source>
        <strain evidence="3 4">CIRM-BRFM 2984</strain>
    </source>
</reference>
<comment type="similarity">
    <text evidence="1">Belongs to the short-chain dehydrogenases/reductases (SDR) family.</text>
</comment>
<comment type="caution">
    <text evidence="3">The sequence shown here is derived from an EMBL/GenBank/DDBJ whole genome shotgun (WGS) entry which is preliminary data.</text>
</comment>
<name>A0AAW0EER7_9AGAR</name>
<dbReference type="InterPro" id="IPR036291">
    <property type="entry name" value="NAD(P)-bd_dom_sf"/>
</dbReference>